<dbReference type="InterPro" id="IPR031106">
    <property type="entry name" value="C/EBP"/>
</dbReference>
<comment type="similarity">
    <text evidence="2">Belongs to the bZIP family. C/EBP subfamily.</text>
</comment>
<keyword evidence="5" id="KW-0010">Activator</keyword>
<dbReference type="Gene3D" id="1.20.5.170">
    <property type="match status" value="1"/>
</dbReference>
<dbReference type="PANTHER" id="PTHR23334:SF21">
    <property type="entry name" value="CCAAT_ENHANCER-BINDING PROTEIN BETA"/>
    <property type="match status" value="1"/>
</dbReference>
<dbReference type="InterPro" id="IPR046347">
    <property type="entry name" value="bZIP_sf"/>
</dbReference>
<comment type="caution">
    <text evidence="10">The sequence shown here is derived from an EMBL/GenBank/DDBJ whole genome shotgun (WGS) entry which is preliminary data.</text>
</comment>
<dbReference type="SUPFAM" id="SSF57959">
    <property type="entry name" value="Leucine zipper domain"/>
    <property type="match status" value="1"/>
</dbReference>
<dbReference type="AlphaFoldDB" id="A0AA88MMT7"/>
<evidence type="ECO:0000256" key="3">
    <source>
        <dbReference type="ARBA" id="ARBA00023015"/>
    </source>
</evidence>
<gene>
    <name evidence="10" type="ORF">Q7C36_012799</name>
</gene>
<dbReference type="Proteomes" id="UP001187315">
    <property type="component" value="Unassembled WGS sequence"/>
</dbReference>
<dbReference type="SMART" id="SM00338">
    <property type="entry name" value="BRLZ"/>
    <property type="match status" value="1"/>
</dbReference>
<dbReference type="PROSITE" id="PS50217">
    <property type="entry name" value="BZIP"/>
    <property type="match status" value="1"/>
</dbReference>
<keyword evidence="6" id="KW-0804">Transcription</keyword>
<evidence type="ECO:0000259" key="9">
    <source>
        <dbReference type="PROSITE" id="PS50217"/>
    </source>
</evidence>
<dbReference type="FunFam" id="1.20.5.170:FF:000028">
    <property type="entry name" value="CCAAT/enhancer-binding protein beta"/>
    <property type="match status" value="1"/>
</dbReference>
<evidence type="ECO:0000313" key="10">
    <source>
        <dbReference type="EMBL" id="KAK2841220.1"/>
    </source>
</evidence>
<evidence type="ECO:0000256" key="6">
    <source>
        <dbReference type="ARBA" id="ARBA00023163"/>
    </source>
</evidence>
<keyword evidence="11" id="KW-1185">Reference proteome</keyword>
<dbReference type="GO" id="GO:0006351">
    <property type="term" value="P:DNA-templated transcription"/>
    <property type="evidence" value="ECO:0007669"/>
    <property type="project" value="InterPro"/>
</dbReference>
<keyword evidence="7" id="KW-0539">Nucleus</keyword>
<dbReference type="GO" id="GO:0000978">
    <property type="term" value="F:RNA polymerase II cis-regulatory region sequence-specific DNA binding"/>
    <property type="evidence" value="ECO:0007669"/>
    <property type="project" value="TreeGrafter"/>
</dbReference>
<keyword evidence="4" id="KW-0238">DNA-binding</keyword>
<dbReference type="InterPro" id="IPR004827">
    <property type="entry name" value="bZIP"/>
</dbReference>
<evidence type="ECO:0000256" key="5">
    <source>
        <dbReference type="ARBA" id="ARBA00023159"/>
    </source>
</evidence>
<evidence type="ECO:0000256" key="8">
    <source>
        <dbReference type="SAM" id="MobiDB-lite"/>
    </source>
</evidence>
<evidence type="ECO:0000256" key="4">
    <source>
        <dbReference type="ARBA" id="ARBA00023125"/>
    </source>
</evidence>
<dbReference type="PANTHER" id="PTHR23334">
    <property type="entry name" value="CCAAT/ENHANCER BINDING PROTEIN"/>
    <property type="match status" value="1"/>
</dbReference>
<feature type="domain" description="BZIP" evidence="9">
    <location>
        <begin position="249"/>
        <end position="312"/>
    </location>
</feature>
<sequence length="315" mass="34991">MQCPKVSTFNRQYAVPVTSCQSRFLIGQHCLRKKGRSDLFFSMEEYLNILPDGHSLSPVHGGVYKPSTDSMTKLGISEQEKAIDFSIYLDSALHYHQPAVNGEEIFNADFSISEDAKSKRSAAEAPAYKSYTSLTERDATRSQLGYPELQETRLDTVFSPDFLGAFGKSQWRGEVNEDPRMDGSGGFDMRAYLQYQSAPSGSLGNISNASSSCSSPPGTPAPNSNARSPQSGGKIPSTGKGKKKLDKDSDEYRMRRERNNLAVRKSRDKAKMRNLETQHKVLELAAENERLQKRVEQLSRELATLRNLLSATGQC</sequence>
<accession>A0AA88MMT7</accession>
<feature type="compositionally biased region" description="Polar residues" evidence="8">
    <location>
        <begin position="221"/>
        <end position="231"/>
    </location>
</feature>
<feature type="compositionally biased region" description="Low complexity" evidence="8">
    <location>
        <begin position="203"/>
        <end position="215"/>
    </location>
</feature>
<evidence type="ECO:0000313" key="11">
    <source>
        <dbReference type="Proteomes" id="UP001187315"/>
    </source>
</evidence>
<evidence type="ECO:0000256" key="2">
    <source>
        <dbReference type="ARBA" id="ARBA00006951"/>
    </source>
</evidence>
<dbReference type="Pfam" id="PF07716">
    <property type="entry name" value="bZIP_2"/>
    <property type="match status" value="1"/>
</dbReference>
<organism evidence="10 11">
    <name type="scientific">Tachysurus vachellii</name>
    <name type="common">Darkbarbel catfish</name>
    <name type="synonym">Pelteobagrus vachellii</name>
    <dbReference type="NCBI Taxonomy" id="175792"/>
    <lineage>
        <taxon>Eukaryota</taxon>
        <taxon>Metazoa</taxon>
        <taxon>Chordata</taxon>
        <taxon>Craniata</taxon>
        <taxon>Vertebrata</taxon>
        <taxon>Euteleostomi</taxon>
        <taxon>Actinopterygii</taxon>
        <taxon>Neopterygii</taxon>
        <taxon>Teleostei</taxon>
        <taxon>Ostariophysi</taxon>
        <taxon>Siluriformes</taxon>
        <taxon>Bagridae</taxon>
        <taxon>Tachysurus</taxon>
    </lineage>
</organism>
<name>A0AA88MMT7_TACVA</name>
<comment type="subcellular location">
    <subcellularLocation>
        <location evidence="1">Nucleus</location>
    </subcellularLocation>
</comment>
<reference evidence="10" key="1">
    <citation type="submission" date="2023-08" db="EMBL/GenBank/DDBJ databases">
        <title>Pelteobagrus vachellii genome.</title>
        <authorList>
            <person name="Liu H."/>
        </authorList>
    </citation>
    <scope>NUCLEOTIDE SEQUENCE</scope>
    <source>
        <strain evidence="10">PRFRI_2022a</strain>
        <tissue evidence="10">Muscle</tissue>
    </source>
</reference>
<dbReference type="CDD" id="cd14712">
    <property type="entry name" value="bZIP_CEBPB"/>
    <property type="match status" value="1"/>
</dbReference>
<dbReference type="EMBL" id="JAVHJS010000012">
    <property type="protein sequence ID" value="KAK2841220.1"/>
    <property type="molecule type" value="Genomic_DNA"/>
</dbReference>
<evidence type="ECO:0000256" key="7">
    <source>
        <dbReference type="ARBA" id="ARBA00023242"/>
    </source>
</evidence>
<feature type="region of interest" description="Disordered" evidence="8">
    <location>
        <begin position="203"/>
        <end position="273"/>
    </location>
</feature>
<keyword evidence="3" id="KW-0805">Transcription regulation</keyword>
<evidence type="ECO:0000256" key="1">
    <source>
        <dbReference type="ARBA" id="ARBA00004123"/>
    </source>
</evidence>
<dbReference type="GO" id="GO:0000981">
    <property type="term" value="F:DNA-binding transcription factor activity, RNA polymerase II-specific"/>
    <property type="evidence" value="ECO:0007669"/>
    <property type="project" value="TreeGrafter"/>
</dbReference>
<dbReference type="GO" id="GO:0005634">
    <property type="term" value="C:nucleus"/>
    <property type="evidence" value="ECO:0007669"/>
    <property type="project" value="UniProtKB-SubCell"/>
</dbReference>
<feature type="compositionally biased region" description="Basic and acidic residues" evidence="8">
    <location>
        <begin position="245"/>
        <end position="259"/>
    </location>
</feature>
<proteinExistence type="inferred from homology"/>
<protein>
    <recommendedName>
        <fullName evidence="9">BZIP domain-containing protein</fullName>
    </recommendedName>
</protein>